<evidence type="ECO:0000313" key="3">
    <source>
        <dbReference type="EMBL" id="KAL3790073.1"/>
    </source>
</evidence>
<evidence type="ECO:0000313" key="2">
    <source>
        <dbReference type="EMBL" id="KAL3779494.1"/>
    </source>
</evidence>
<dbReference type="Proteomes" id="UP001530400">
    <property type="component" value="Unassembled WGS sequence"/>
</dbReference>
<feature type="region of interest" description="Disordered" evidence="1">
    <location>
        <begin position="375"/>
        <end position="395"/>
    </location>
</feature>
<accession>A0ABD3NUN1</accession>
<reference evidence="2 4" key="1">
    <citation type="submission" date="2024-10" db="EMBL/GenBank/DDBJ databases">
        <title>Updated reference genomes for cyclostephanoid diatoms.</title>
        <authorList>
            <person name="Roberts W.R."/>
            <person name="Alverson A.J."/>
        </authorList>
    </citation>
    <scope>NUCLEOTIDE SEQUENCE [LARGE SCALE GENOMIC DNA]</scope>
    <source>
        <strain evidence="2 4">AJA010-31</strain>
    </source>
</reference>
<sequence length="1722" mass="193122">MSSLSLPEPLIIISQHWPSALVLALSLEVPVAAAYINPRFVKYVSTQAAAQSVTLLHLDAVYQDALPYPGIVFVSGSVEFFQSLQPSLAAYSQVIWSFEQVFRDKSYSAWKKTLAQVTKKCYEWSLHPVSFPHHKYGGATNAVHLVAFSSAVGGDWANYTHPPNVARSISHSWNPAAKCRLISCADSPPSVSGPVPKVITFNNLLRVEGLLSVRAPFGLVCGPSVFKPGASIARRLTPLELHRLYDLPMVFDPALLESSFGPQHPLPFEASISPTILASIFCHVWGFVGGVERDSPVAKAVLSDSEPLSEPEPPIPECLDPEEYMWGVESHPEVHEDATVVTESSDLKLDSLPDEISEVEIIVTDAKELINWDVDSDDDSYMPRKPKGSKLKSPDLYDWEGLEDESTCCLESTEETASLTSCDSRSDSFQYASSVDTTAGELQSIGNDSDSISIASAATLNTSTSKLTAAVKEEEYTASQNTLEAITKATIGLKAVKADDAEVPTYLWDLRVLGPNPEARKLKAMHGFRLFGQVVFLRCLRKDCTARLEHKFGRAWRFMSCTTPSGKLTRIGREKEAIRNLLWHASHASWFEYHCGSHLYHFRFPIHYQRMARDGVPIYFEKPGPSIMNPQPDFPDPAVRERVKSKVDKVIRRRYMAKLTTGVNIKSLIKYFAVPKGVDDVRIVYDGTASGLNESVWAPSFWLPTIDSLIRALDSDAWMSDRDIGDMFLNFKLHESAWPFAGVDIKPILDENGKASLDRWYYWVRNAMGFKSSPYNSIKMTLVAEEVVLGDRRDPTNPFQWNRVQLNIPGTLKYDPSKSWIIKIRQDGKIASVLFTFVDDERIVGATRELAWQASSRLAKIQAYLGIQDAARKVGVCLQQPRAWAGAVVHVISDDGVYVLTSEEKWAKLKDIIAKWLSELDSGVENLDHKDFISDRGFVTYVTRAYPAMIPYVKGFHLTAEMWRGNRDEEGWKLPVTERADVHDCQGEIDDDEAMSGHVTRKSTPKTLTAPPSGLTPPAPRLRDDLLVLLELTKSAAPPLRLARPKRVFHVFYGFGDASGKGRGSTFQGFNTVHHPECGEGTDGCSRGVLMEGVMAGKDMLSFIELDKSATERFPPLLDWIRSWTMQDGLMPLTPEEWFVEGHGICGGYKDRHGIWMPKHEPAGKLHLWAPPPAVADAMFEELLKARHKRNDTFHVIVVPRLMAPRWRRLFHKVSDLHFVVPAGASFWPSDMYEPLWVGVVLPFTSHRPWQFKRAPLMVELARKLCEVCKDIDEDGNELSSQAKRDVRLNSGTLGAHVAGSFQCETCWMRNMEGRDPRRGCTKDYKYVQCIRRANLDAMAGRAKSTVEAHTRRVAENIRNCALINRTPRLVPRGPLPLEDIVGMGWAVDLIMKSLVSKGRITEHIQFDTMRDMRSTMTRLWASSPIGIGEGSSFAGNASKIRFTSCPSQSEWFGDFLLGAEDRMGYDTRKQLYLPIKVIVELLRLIKRDASDPFNPQSVTLFKLGALICILTAGSLRGHEGFYMDLSATRKHLDRGRNGVVPKNVLKRAILTEAECANLPEVCLCLVGKFKGETGERHHSLILANRSNSGLETRWWIEKLIEVCDAEDRTNGFAFEGADGSPPNSEEFNALVRQYLKEIQHESPKLFSPEEDLGRYGISRTFRKSAESRARKAGMKEEDVKIMNRWKTTEQAKGKRPRQAMIDHYSDARALTSITWRYSYSL</sequence>
<dbReference type="EMBL" id="JALLPJ020000931">
    <property type="protein sequence ID" value="KAL3779494.1"/>
    <property type="molecule type" value="Genomic_DNA"/>
</dbReference>
<proteinExistence type="predicted"/>
<gene>
    <name evidence="3" type="ORF">ACHAWO_004830</name>
    <name evidence="2" type="ORF">ACHAWO_012918</name>
</gene>
<dbReference type="EMBL" id="JALLPJ020000511">
    <property type="protein sequence ID" value="KAL3790073.1"/>
    <property type="molecule type" value="Genomic_DNA"/>
</dbReference>
<dbReference type="InterPro" id="IPR043502">
    <property type="entry name" value="DNA/RNA_pol_sf"/>
</dbReference>
<evidence type="ECO:0000313" key="4">
    <source>
        <dbReference type="Proteomes" id="UP001530400"/>
    </source>
</evidence>
<dbReference type="SUPFAM" id="SSF56672">
    <property type="entry name" value="DNA/RNA polymerases"/>
    <property type="match status" value="1"/>
</dbReference>
<organism evidence="2 4">
    <name type="scientific">Cyclotella atomus</name>
    <dbReference type="NCBI Taxonomy" id="382360"/>
    <lineage>
        <taxon>Eukaryota</taxon>
        <taxon>Sar</taxon>
        <taxon>Stramenopiles</taxon>
        <taxon>Ochrophyta</taxon>
        <taxon>Bacillariophyta</taxon>
        <taxon>Coscinodiscophyceae</taxon>
        <taxon>Thalassiosirophycidae</taxon>
        <taxon>Stephanodiscales</taxon>
        <taxon>Stephanodiscaceae</taxon>
        <taxon>Cyclotella</taxon>
    </lineage>
</organism>
<name>A0ABD3NUN1_9STRA</name>
<comment type="caution">
    <text evidence="2">The sequence shown here is derived from an EMBL/GenBank/DDBJ whole genome shotgun (WGS) entry which is preliminary data.</text>
</comment>
<feature type="region of interest" description="Disordered" evidence="1">
    <location>
        <begin position="988"/>
        <end position="1020"/>
    </location>
</feature>
<keyword evidence="4" id="KW-1185">Reference proteome</keyword>
<protein>
    <submittedName>
        <fullName evidence="2">Uncharacterized protein</fullName>
    </submittedName>
</protein>
<evidence type="ECO:0000256" key="1">
    <source>
        <dbReference type="SAM" id="MobiDB-lite"/>
    </source>
</evidence>